<comment type="caution">
    <text evidence="1">The sequence shown here is derived from an EMBL/GenBank/DDBJ whole genome shotgun (WGS) entry which is preliminary data.</text>
</comment>
<protein>
    <submittedName>
        <fullName evidence="1">Uncharacterized protein</fullName>
    </submittedName>
</protein>
<name>A0A7V6CE60_9BACT</name>
<sequence>MKVNTPNGGESLTIGSTYNITWTTNHTIRPVNKVILQYSTDGGSTWKGIKTYTDTNPGSHAWKVPSTPSTNCKVRVTLKDAGGATIGQDVSDSVFTITP</sequence>
<reference evidence="1" key="1">
    <citation type="journal article" date="2020" name="mSystems">
        <title>Genome- and Community-Level Interaction Insights into Carbon Utilization and Element Cycling Functions of Hydrothermarchaeota in Hydrothermal Sediment.</title>
        <authorList>
            <person name="Zhou Z."/>
            <person name="Liu Y."/>
            <person name="Xu W."/>
            <person name="Pan J."/>
            <person name="Luo Z.H."/>
            <person name="Li M."/>
        </authorList>
    </citation>
    <scope>NUCLEOTIDE SEQUENCE [LARGE SCALE GENOMIC DNA]</scope>
    <source>
        <strain evidence="1">SpSt-106</strain>
    </source>
</reference>
<dbReference type="EMBL" id="DRWR01000109">
    <property type="protein sequence ID" value="HHQ16440.1"/>
    <property type="molecule type" value="Genomic_DNA"/>
</dbReference>
<organism evidence="1">
    <name type="scientific">Thermodesulfobacterium geofontis</name>
    <dbReference type="NCBI Taxonomy" id="1295609"/>
    <lineage>
        <taxon>Bacteria</taxon>
        <taxon>Pseudomonadati</taxon>
        <taxon>Thermodesulfobacteriota</taxon>
        <taxon>Thermodesulfobacteria</taxon>
        <taxon>Thermodesulfobacteriales</taxon>
        <taxon>Thermodesulfobacteriaceae</taxon>
        <taxon>Thermodesulfobacterium</taxon>
    </lineage>
</organism>
<dbReference type="AlphaFoldDB" id="A0A7V6CE60"/>
<gene>
    <name evidence="1" type="ORF">ENM15_06480</name>
</gene>
<proteinExistence type="predicted"/>
<evidence type="ECO:0000313" key="1">
    <source>
        <dbReference type="EMBL" id="HHQ16440.1"/>
    </source>
</evidence>
<accession>A0A7V6CE60</accession>
<dbReference type="Gene3D" id="2.60.120.260">
    <property type="entry name" value="Galactose-binding domain-like"/>
    <property type="match status" value="1"/>
</dbReference>